<feature type="transmembrane region" description="Helical" evidence="5">
    <location>
        <begin position="119"/>
        <end position="137"/>
    </location>
</feature>
<evidence type="ECO:0000256" key="4">
    <source>
        <dbReference type="ARBA" id="ARBA00023136"/>
    </source>
</evidence>
<evidence type="ECO:0000313" key="8">
    <source>
        <dbReference type="Proteomes" id="UP001431010"/>
    </source>
</evidence>
<keyword evidence="2 5" id="KW-0812">Transmembrane</keyword>
<evidence type="ECO:0000256" key="3">
    <source>
        <dbReference type="ARBA" id="ARBA00022989"/>
    </source>
</evidence>
<keyword evidence="7" id="KW-0436">Ligase</keyword>
<gene>
    <name evidence="7" type="ORF">LQG66_00195</name>
</gene>
<proteinExistence type="predicted"/>
<evidence type="ECO:0000259" key="6">
    <source>
        <dbReference type="Pfam" id="PF04932"/>
    </source>
</evidence>
<dbReference type="RefSeq" id="WP_231327640.1">
    <property type="nucleotide sequence ID" value="NZ_CP088156.1"/>
</dbReference>
<dbReference type="Pfam" id="PF04932">
    <property type="entry name" value="Wzy_C"/>
    <property type="match status" value="1"/>
</dbReference>
<evidence type="ECO:0000256" key="2">
    <source>
        <dbReference type="ARBA" id="ARBA00022692"/>
    </source>
</evidence>
<feature type="transmembrane region" description="Helical" evidence="5">
    <location>
        <begin position="262"/>
        <end position="279"/>
    </location>
</feature>
<evidence type="ECO:0000313" key="7">
    <source>
        <dbReference type="EMBL" id="UFZ08191.1"/>
    </source>
</evidence>
<dbReference type="PANTHER" id="PTHR37422:SF21">
    <property type="entry name" value="EXOQ-LIKE PROTEIN"/>
    <property type="match status" value="1"/>
</dbReference>
<feature type="transmembrane region" description="Helical" evidence="5">
    <location>
        <begin position="215"/>
        <end position="233"/>
    </location>
</feature>
<dbReference type="Proteomes" id="UP001431010">
    <property type="component" value="Chromosome"/>
</dbReference>
<name>A0ABY3RL44_9BRAD</name>
<feature type="transmembrane region" description="Helical" evidence="5">
    <location>
        <begin position="382"/>
        <end position="401"/>
    </location>
</feature>
<dbReference type="GO" id="GO:0016874">
    <property type="term" value="F:ligase activity"/>
    <property type="evidence" value="ECO:0007669"/>
    <property type="project" value="UniProtKB-KW"/>
</dbReference>
<keyword evidence="4 5" id="KW-0472">Membrane</keyword>
<dbReference type="PANTHER" id="PTHR37422">
    <property type="entry name" value="TEICHURONIC ACID BIOSYNTHESIS PROTEIN TUAE"/>
    <property type="match status" value="1"/>
</dbReference>
<dbReference type="InterPro" id="IPR007016">
    <property type="entry name" value="O-antigen_ligase-rel_domated"/>
</dbReference>
<feature type="transmembrane region" description="Helical" evidence="5">
    <location>
        <begin position="286"/>
        <end position="306"/>
    </location>
</feature>
<organism evidence="7 8">
    <name type="scientific">Bradyrhizobium ontarionense</name>
    <dbReference type="NCBI Taxonomy" id="2898149"/>
    <lineage>
        <taxon>Bacteria</taxon>
        <taxon>Pseudomonadati</taxon>
        <taxon>Pseudomonadota</taxon>
        <taxon>Alphaproteobacteria</taxon>
        <taxon>Hyphomicrobiales</taxon>
        <taxon>Nitrobacteraceae</taxon>
        <taxon>Bradyrhizobium</taxon>
    </lineage>
</organism>
<feature type="transmembrane region" description="Helical" evidence="5">
    <location>
        <begin position="240"/>
        <end position="256"/>
    </location>
</feature>
<evidence type="ECO:0000256" key="1">
    <source>
        <dbReference type="ARBA" id="ARBA00004141"/>
    </source>
</evidence>
<dbReference type="InterPro" id="IPR051533">
    <property type="entry name" value="WaaL-like"/>
</dbReference>
<evidence type="ECO:0000256" key="5">
    <source>
        <dbReference type="SAM" id="Phobius"/>
    </source>
</evidence>
<sequence length="489" mass="53670">MRVGFIRLEPDRLAEGSILIFETEPRMPGIPATTFTSAEPRSSAGTFDICALIPVLAFAYSSVIQPLIYFSFPPSPGLQGLLESRTENRVFWPALAAVTLAVVAQRMSRSRRPAFPPNIIGLGAYFAFAGASAAWALKPEFTIVRFVQEAMVLTAVVLPALLSRPSADILRGVFLCFAVGVILNVLLIPGGYATLAQYGATLVDIGYQGYFSGKNLLGEFAAIAFLLSVHELLHAGHRRALGIIVAVAAVVLIFHSNSKTALGLALVAPVLAALTLLIAKTSRMAPVLILAAMVLCYYLFCQLAGFSTSRIAYLLTGDSSFTGRTTIWSFSETEIAQRPLLGWGYQSFWLVGADAPSVTEAPGWVKGMPNSHNGYYDAILELGYVGLAFLVVFLVTTVHVIGRVMNYDYKRAWILLSVALFVMIYNFLETLWLRAFDVSWVVFVLVTVEAARYWRRSQLSMPTYQPAPTRPVRFGRSRSTWRPRLGVRF</sequence>
<feature type="domain" description="O-antigen ligase-related" evidence="6">
    <location>
        <begin position="245"/>
        <end position="390"/>
    </location>
</feature>
<comment type="subcellular location">
    <subcellularLocation>
        <location evidence="1">Membrane</location>
        <topology evidence="1">Multi-pass membrane protein</topology>
    </subcellularLocation>
</comment>
<keyword evidence="8" id="KW-1185">Reference proteome</keyword>
<dbReference type="EMBL" id="CP088156">
    <property type="protein sequence ID" value="UFZ08191.1"/>
    <property type="molecule type" value="Genomic_DNA"/>
</dbReference>
<feature type="transmembrane region" description="Helical" evidence="5">
    <location>
        <begin position="413"/>
        <end position="432"/>
    </location>
</feature>
<feature type="transmembrane region" description="Helical" evidence="5">
    <location>
        <begin position="174"/>
        <end position="195"/>
    </location>
</feature>
<accession>A0ABY3RL44</accession>
<reference evidence="7" key="1">
    <citation type="journal article" date="2024" name="Antonie Van Leeuwenhoek">
        <title>Bradyrhizobium ontarionense sp. nov., a novel bacterial symbiont isolated from Aeschynomene indica (Indian jointvetch), harbours photosynthesis, nitrogen fixation and nitrous oxide (N2O) reductase genes.</title>
        <authorList>
            <person name="Bromfield E.S.P."/>
            <person name="Cloutier S."/>
        </authorList>
    </citation>
    <scope>NUCLEOTIDE SEQUENCE</scope>
    <source>
        <strain evidence="7">A19</strain>
    </source>
</reference>
<feature type="transmembrane region" description="Helical" evidence="5">
    <location>
        <begin position="143"/>
        <end position="162"/>
    </location>
</feature>
<protein>
    <submittedName>
        <fullName evidence="7">O-antigen ligase family protein</fullName>
    </submittedName>
</protein>
<keyword evidence="3 5" id="KW-1133">Transmembrane helix</keyword>